<keyword evidence="3" id="KW-0687">Ribonucleoprotein</keyword>
<dbReference type="GO" id="GO:0003735">
    <property type="term" value="F:structural constituent of ribosome"/>
    <property type="evidence" value="ECO:0007669"/>
    <property type="project" value="InterPro"/>
</dbReference>
<dbReference type="GO" id="GO:1990904">
    <property type="term" value="C:ribonucleoprotein complex"/>
    <property type="evidence" value="ECO:0007669"/>
    <property type="project" value="UniProtKB-KW"/>
</dbReference>
<sequence>MNQLAIPIKGRRIRPIMGHTRHYKRMIITLQPGYSIPPLRKKIT</sequence>
<dbReference type="GO" id="GO:0003729">
    <property type="term" value="F:mRNA binding"/>
    <property type="evidence" value="ECO:0007669"/>
    <property type="project" value="UniProtKB-ARBA"/>
</dbReference>
<reference evidence="4" key="1">
    <citation type="journal article" date="2014" name="Plant Biotechnol. J.">
        <title>Evolutionary and biotechnology implications of plastid genome variation in the inverted-repeat-lacking clade of legumes.</title>
        <authorList>
            <person name="Sabir J."/>
            <person name="Schwarz E."/>
            <person name="Ellison N."/>
            <person name="Zhang J."/>
            <person name="Baeshen N.A."/>
            <person name="Mutwakil M."/>
            <person name="Jansen R."/>
            <person name="Ruhlman T."/>
        </authorList>
    </citation>
    <scope>NUCLEOTIDE SEQUENCE</scope>
</reference>
<dbReference type="SUPFAM" id="SSF54189">
    <property type="entry name" value="Ribosomal proteins S24e, L23 and L15e"/>
    <property type="match status" value="1"/>
</dbReference>
<dbReference type="GO" id="GO:0006412">
    <property type="term" value="P:translation"/>
    <property type="evidence" value="ECO:0007669"/>
    <property type="project" value="InterPro"/>
</dbReference>
<comment type="function">
    <text evidence="1">Binds to 23S rRNA.</text>
</comment>
<dbReference type="InterPro" id="IPR001014">
    <property type="entry name" value="Ribosomal_uL23_CS"/>
</dbReference>
<evidence type="ECO:0000256" key="3">
    <source>
        <dbReference type="ARBA" id="ARBA00023274"/>
    </source>
</evidence>
<organism evidence="4">
    <name type="scientific">Vicia faba</name>
    <name type="common">Broad bean</name>
    <name type="synonym">Faba vulgaris</name>
    <dbReference type="NCBI Taxonomy" id="3906"/>
    <lineage>
        <taxon>Eukaryota</taxon>
        <taxon>Viridiplantae</taxon>
        <taxon>Streptophyta</taxon>
        <taxon>Embryophyta</taxon>
        <taxon>Tracheophyta</taxon>
        <taxon>Spermatophyta</taxon>
        <taxon>Magnoliopsida</taxon>
        <taxon>eudicotyledons</taxon>
        <taxon>Gunneridae</taxon>
        <taxon>Pentapetalae</taxon>
        <taxon>rosids</taxon>
        <taxon>fabids</taxon>
        <taxon>Fabales</taxon>
        <taxon>Fabaceae</taxon>
        <taxon>Papilionoideae</taxon>
        <taxon>50 kb inversion clade</taxon>
        <taxon>NPAAA clade</taxon>
        <taxon>Hologalegina</taxon>
        <taxon>IRL clade</taxon>
        <taxon>Fabeae</taxon>
        <taxon>Vicia</taxon>
    </lineage>
</organism>
<evidence type="ECO:0000313" key="4">
    <source>
        <dbReference type="EMBL" id="AGS44014.1"/>
    </source>
</evidence>
<evidence type="ECO:0000256" key="2">
    <source>
        <dbReference type="ARBA" id="ARBA00022980"/>
    </source>
</evidence>
<dbReference type="GO" id="GO:0019843">
    <property type="term" value="F:rRNA binding"/>
    <property type="evidence" value="ECO:0007669"/>
    <property type="project" value="InterPro"/>
</dbReference>
<dbReference type="GO" id="GO:0005840">
    <property type="term" value="C:ribosome"/>
    <property type="evidence" value="ECO:0007669"/>
    <property type="project" value="UniProtKB-KW"/>
</dbReference>
<protein>
    <submittedName>
        <fullName evidence="4">Ribosomal protein L23</fullName>
    </submittedName>
</protein>
<name>A0A023I2M2_VICFA</name>
<dbReference type="InterPro" id="IPR012678">
    <property type="entry name" value="Ribosomal_uL23/eL15/eS24_sf"/>
</dbReference>
<evidence type="ECO:0000313" key="5">
    <source>
        <dbReference type="EMBL" id="QJQ79547.1"/>
    </source>
</evidence>
<accession>A0A023I2M2</accession>
<dbReference type="PROSITE" id="PS00050">
    <property type="entry name" value="RIBOSOMAL_L23"/>
    <property type="match status" value="1"/>
</dbReference>
<keyword evidence="4" id="KW-0934">Plastid</keyword>
<geneLocation type="plastid" evidence="4"/>
<keyword evidence="2 4" id="KW-0689">Ribosomal protein</keyword>
<dbReference type="AlphaFoldDB" id="A0A023I2M2"/>
<keyword evidence="5" id="KW-0150">Chloroplast</keyword>
<proteinExistence type="predicted"/>
<gene>
    <name evidence="4" type="primary">rpl23</name>
</gene>
<dbReference type="EMBL" id="MT120813">
    <property type="protein sequence ID" value="QJQ79547.1"/>
    <property type="molecule type" value="Genomic_DNA"/>
</dbReference>
<evidence type="ECO:0000256" key="1">
    <source>
        <dbReference type="ARBA" id="ARBA00002500"/>
    </source>
</evidence>
<dbReference type="EMBL" id="KF042344">
    <property type="protein sequence ID" value="AGS44014.1"/>
    <property type="molecule type" value="Genomic_DNA"/>
</dbReference>
<reference evidence="5" key="2">
    <citation type="submission" date="2020-02" db="EMBL/GenBank/DDBJ databases">
        <authorList>
            <person name="Duan L."/>
            <person name="Chen H.-F."/>
            <person name="Wen J."/>
        </authorList>
    </citation>
    <scope>NUCLEOTIDE SEQUENCE</scope>
</reference>